<dbReference type="SUPFAM" id="SSF53474">
    <property type="entry name" value="alpha/beta-Hydrolases"/>
    <property type="match status" value="1"/>
</dbReference>
<evidence type="ECO:0000313" key="5">
    <source>
        <dbReference type="Proteomes" id="UP001054252"/>
    </source>
</evidence>
<sequence>MDKIRHNFIIVQGLKLHLAELGSGLNVVLFLHGFPEIWYSWRHQMVAVADAGFRAVAPDYKRLRTFGPSTGTREGNIFRFG</sequence>
<dbReference type="Gene3D" id="3.40.50.1820">
    <property type="entry name" value="alpha/beta hydrolase"/>
    <property type="match status" value="1"/>
</dbReference>
<feature type="domain" description="AB hydrolase-1" evidence="3">
    <location>
        <begin position="26"/>
        <end position="60"/>
    </location>
</feature>
<comment type="caution">
    <text evidence="4">The sequence shown here is derived from an EMBL/GenBank/DDBJ whole genome shotgun (WGS) entry which is preliminary data.</text>
</comment>
<dbReference type="Proteomes" id="UP001054252">
    <property type="component" value="Unassembled WGS sequence"/>
</dbReference>
<evidence type="ECO:0000313" key="4">
    <source>
        <dbReference type="EMBL" id="GKV45850.1"/>
    </source>
</evidence>
<gene>
    <name evidence="4" type="ORF">SLEP1_g52885</name>
</gene>
<evidence type="ECO:0000259" key="3">
    <source>
        <dbReference type="Pfam" id="PF00561"/>
    </source>
</evidence>
<dbReference type="PANTHER" id="PTHR43329">
    <property type="entry name" value="EPOXIDE HYDROLASE"/>
    <property type="match status" value="1"/>
</dbReference>
<dbReference type="InterPro" id="IPR000073">
    <property type="entry name" value="AB_hydrolase_1"/>
</dbReference>
<protein>
    <recommendedName>
        <fullName evidence="3">AB hydrolase-1 domain-containing protein</fullName>
    </recommendedName>
</protein>
<comment type="similarity">
    <text evidence="2">Belongs to the AB hydrolase superfamily. Epoxide hydrolase family.</text>
</comment>
<keyword evidence="1" id="KW-0378">Hydrolase</keyword>
<reference evidence="4 5" key="1">
    <citation type="journal article" date="2021" name="Commun. Biol.">
        <title>The genome of Shorea leprosula (Dipterocarpaceae) highlights the ecological relevance of drought in aseasonal tropical rainforests.</title>
        <authorList>
            <person name="Ng K.K.S."/>
            <person name="Kobayashi M.J."/>
            <person name="Fawcett J.A."/>
            <person name="Hatakeyama M."/>
            <person name="Paape T."/>
            <person name="Ng C.H."/>
            <person name="Ang C.C."/>
            <person name="Tnah L.H."/>
            <person name="Lee C.T."/>
            <person name="Nishiyama T."/>
            <person name="Sese J."/>
            <person name="O'Brien M.J."/>
            <person name="Copetti D."/>
            <person name="Mohd Noor M.I."/>
            <person name="Ong R.C."/>
            <person name="Putra M."/>
            <person name="Sireger I.Z."/>
            <person name="Indrioko S."/>
            <person name="Kosugi Y."/>
            <person name="Izuno A."/>
            <person name="Isagi Y."/>
            <person name="Lee S.L."/>
            <person name="Shimizu K.K."/>
        </authorList>
    </citation>
    <scope>NUCLEOTIDE SEQUENCE [LARGE SCALE GENOMIC DNA]</scope>
    <source>
        <strain evidence="4">214</strain>
    </source>
</reference>
<dbReference type="InterPro" id="IPR029058">
    <property type="entry name" value="AB_hydrolase_fold"/>
</dbReference>
<proteinExistence type="inferred from homology"/>
<dbReference type="EMBL" id="BPVZ01000199">
    <property type="protein sequence ID" value="GKV45850.1"/>
    <property type="molecule type" value="Genomic_DNA"/>
</dbReference>
<organism evidence="4 5">
    <name type="scientific">Rubroshorea leprosula</name>
    <dbReference type="NCBI Taxonomy" id="152421"/>
    <lineage>
        <taxon>Eukaryota</taxon>
        <taxon>Viridiplantae</taxon>
        <taxon>Streptophyta</taxon>
        <taxon>Embryophyta</taxon>
        <taxon>Tracheophyta</taxon>
        <taxon>Spermatophyta</taxon>
        <taxon>Magnoliopsida</taxon>
        <taxon>eudicotyledons</taxon>
        <taxon>Gunneridae</taxon>
        <taxon>Pentapetalae</taxon>
        <taxon>rosids</taxon>
        <taxon>malvids</taxon>
        <taxon>Malvales</taxon>
        <taxon>Dipterocarpaceae</taxon>
        <taxon>Rubroshorea</taxon>
    </lineage>
</organism>
<keyword evidence="5" id="KW-1185">Reference proteome</keyword>
<evidence type="ECO:0000256" key="1">
    <source>
        <dbReference type="ARBA" id="ARBA00022801"/>
    </source>
</evidence>
<dbReference type="AlphaFoldDB" id="A0AAV5M7N7"/>
<dbReference type="PRINTS" id="PR00412">
    <property type="entry name" value="EPOXHYDRLASE"/>
</dbReference>
<name>A0AAV5M7N7_9ROSI</name>
<dbReference type="Pfam" id="PF00561">
    <property type="entry name" value="Abhydrolase_1"/>
    <property type="match status" value="1"/>
</dbReference>
<dbReference type="GO" id="GO:0016787">
    <property type="term" value="F:hydrolase activity"/>
    <property type="evidence" value="ECO:0007669"/>
    <property type="project" value="UniProtKB-KW"/>
</dbReference>
<dbReference type="InterPro" id="IPR000639">
    <property type="entry name" value="Epox_hydrolase-like"/>
</dbReference>
<evidence type="ECO:0000256" key="2">
    <source>
        <dbReference type="ARBA" id="ARBA00038334"/>
    </source>
</evidence>
<accession>A0AAV5M7N7</accession>